<evidence type="ECO:0000256" key="1">
    <source>
        <dbReference type="SAM" id="MobiDB-lite"/>
    </source>
</evidence>
<feature type="compositionally biased region" description="Pro residues" evidence="1">
    <location>
        <begin position="177"/>
        <end position="201"/>
    </location>
</feature>
<evidence type="ECO:0000313" key="5">
    <source>
        <dbReference type="Proteomes" id="UP000734854"/>
    </source>
</evidence>
<dbReference type="Pfam" id="PF04782">
    <property type="entry name" value="DUF632"/>
    <property type="match status" value="2"/>
</dbReference>
<dbReference type="AlphaFoldDB" id="A0A8J5FG56"/>
<evidence type="ECO:0008006" key="6">
    <source>
        <dbReference type="Google" id="ProtNLM"/>
    </source>
</evidence>
<feature type="compositionally biased region" description="Acidic residues" evidence="1">
    <location>
        <begin position="136"/>
        <end position="160"/>
    </location>
</feature>
<dbReference type="InterPro" id="IPR006867">
    <property type="entry name" value="DUF632"/>
</dbReference>
<dbReference type="PANTHER" id="PTHR21450:SF7">
    <property type="entry name" value="DNA LIGASE (DUF630 AND DUF632)"/>
    <property type="match status" value="1"/>
</dbReference>
<dbReference type="PANTHER" id="PTHR21450">
    <property type="entry name" value="PROTEIN ALTERED PHOSPHATE STARVATION RESPONSE 1"/>
    <property type="match status" value="1"/>
</dbReference>
<dbReference type="Pfam" id="PF04783">
    <property type="entry name" value="DUF630"/>
    <property type="match status" value="1"/>
</dbReference>
<feature type="compositionally biased region" description="Pro residues" evidence="1">
    <location>
        <begin position="94"/>
        <end position="107"/>
    </location>
</feature>
<dbReference type="EMBL" id="JACMSC010000015">
    <property type="protein sequence ID" value="KAG6486690.1"/>
    <property type="molecule type" value="Genomic_DNA"/>
</dbReference>
<sequence length="776" mass="87287">MGCAHSRVDNEEAVTRCKERRQWIKSAVAARNAFAAAHSAYAVALKNTGAALSEFGQGETHDLGASCSAAAGVVAGSLVSGSEVVAQAIQPPIDTLPPPPPPLPEFSPSPLQRSISMPDLPKKFASKAQRDASIREDDDEGEDDAEEEEEEEDEEDDVDNGLEHRRRPAGIAASSPSPSPSPVPPPPPPQHSPPPPPPPMPQSKHSWDYFFFADENMQGSSVTQAEEVRPERNDASVPANHHTVGGNDDQVTPKKLVLEMPLPSKVPRKLKQGNNVHHQHAVSAPPLDAKKGKIVPATRPSVSLLKVLTDLDDLFLKASENTYEVSKMLEATRMHYHSNFADARGHIDHSARVMRVITWNRSFKGIPDPDGGNDDFDNDEWETHATVLDKILAWERKLYDEVKAGELMKIEYQRKVGLLNRQKKRGASIEALERTKAAVSHLHTRYIVDMQSMDSTVSEIQRLRDKQLYPKLVELVEGSNTMIGIPVHSDELRKQCGCDSSLELRGRVVWMAQMWQAMHAHHIAQLKIVEDLKIVDLPCVMKETTEHHFKHTLQLHDIAEEWHLQFGKLVSHQKEYIDALNSWLKLNLIPIESSLKEKVSSPQRPTHAPIQALLHTWHEHLEKLPDELAKNAIHSFSVVIKTILTLQQEELKQKDKCNEIHKEYVRKSRAFEDWAQRYSQKRMASTVGETESGEVANPKDLVEEKKLVVESAKSRFDDEMESHKRLCKQVREKSVTSLKTHLPELFRAMSDFADACSRMYASLKMITEHQEQQIRS</sequence>
<comment type="caution">
    <text evidence="4">The sequence shown here is derived from an EMBL/GenBank/DDBJ whole genome shotgun (WGS) entry which is preliminary data.</text>
</comment>
<name>A0A8J5FG56_ZINOF</name>
<evidence type="ECO:0000259" key="2">
    <source>
        <dbReference type="Pfam" id="PF04782"/>
    </source>
</evidence>
<evidence type="ECO:0000313" key="4">
    <source>
        <dbReference type="EMBL" id="KAG6486690.1"/>
    </source>
</evidence>
<keyword evidence="5" id="KW-1185">Reference proteome</keyword>
<reference evidence="4 5" key="1">
    <citation type="submission" date="2020-08" db="EMBL/GenBank/DDBJ databases">
        <title>Plant Genome Project.</title>
        <authorList>
            <person name="Zhang R.-G."/>
        </authorList>
    </citation>
    <scope>NUCLEOTIDE SEQUENCE [LARGE SCALE GENOMIC DNA]</scope>
    <source>
        <tissue evidence="4">Rhizome</tissue>
    </source>
</reference>
<dbReference type="InterPro" id="IPR006868">
    <property type="entry name" value="DUF630"/>
</dbReference>
<feature type="domain" description="DUF632" evidence="2">
    <location>
        <begin position="511"/>
        <end position="641"/>
    </location>
</feature>
<gene>
    <name evidence="4" type="ORF">ZIOFF_055269</name>
</gene>
<feature type="domain" description="DUF632" evidence="2">
    <location>
        <begin position="304"/>
        <end position="482"/>
    </location>
</feature>
<organism evidence="4 5">
    <name type="scientific">Zingiber officinale</name>
    <name type="common">Ginger</name>
    <name type="synonym">Amomum zingiber</name>
    <dbReference type="NCBI Taxonomy" id="94328"/>
    <lineage>
        <taxon>Eukaryota</taxon>
        <taxon>Viridiplantae</taxon>
        <taxon>Streptophyta</taxon>
        <taxon>Embryophyta</taxon>
        <taxon>Tracheophyta</taxon>
        <taxon>Spermatophyta</taxon>
        <taxon>Magnoliopsida</taxon>
        <taxon>Liliopsida</taxon>
        <taxon>Zingiberales</taxon>
        <taxon>Zingiberaceae</taxon>
        <taxon>Zingiber</taxon>
    </lineage>
</organism>
<feature type="domain" description="DUF630" evidence="3">
    <location>
        <begin position="1"/>
        <end position="59"/>
    </location>
</feature>
<proteinExistence type="predicted"/>
<protein>
    <recommendedName>
        <fullName evidence="6">Nitrate regulatory gene2 protein</fullName>
    </recommendedName>
</protein>
<evidence type="ECO:0000259" key="3">
    <source>
        <dbReference type="Pfam" id="PF04783"/>
    </source>
</evidence>
<accession>A0A8J5FG56</accession>
<feature type="region of interest" description="Disordered" evidence="1">
    <location>
        <begin position="91"/>
        <end position="206"/>
    </location>
</feature>
<dbReference type="Proteomes" id="UP000734854">
    <property type="component" value="Unassembled WGS sequence"/>
</dbReference>